<dbReference type="Gene3D" id="1.10.357.10">
    <property type="entry name" value="Tetracycline Repressor, domain 2"/>
    <property type="match status" value="1"/>
</dbReference>
<feature type="DNA-binding region" description="H-T-H motif" evidence="4">
    <location>
        <begin position="39"/>
        <end position="58"/>
    </location>
</feature>
<organism evidence="6 7">
    <name type="scientific">Corynebacterium xerosis</name>
    <dbReference type="NCBI Taxonomy" id="1725"/>
    <lineage>
        <taxon>Bacteria</taxon>
        <taxon>Bacillati</taxon>
        <taxon>Actinomycetota</taxon>
        <taxon>Actinomycetes</taxon>
        <taxon>Mycobacteriales</taxon>
        <taxon>Corynebacteriaceae</taxon>
        <taxon>Corynebacterium</taxon>
    </lineage>
</organism>
<dbReference type="Proteomes" id="UP000235363">
    <property type="component" value="Unassembled WGS sequence"/>
</dbReference>
<dbReference type="PROSITE" id="PS01081">
    <property type="entry name" value="HTH_TETR_1"/>
    <property type="match status" value="1"/>
</dbReference>
<accession>A0A2N6SWD8</accession>
<dbReference type="InterPro" id="IPR001647">
    <property type="entry name" value="HTH_TetR"/>
</dbReference>
<dbReference type="SUPFAM" id="SSF46689">
    <property type="entry name" value="Homeodomain-like"/>
    <property type="match status" value="1"/>
</dbReference>
<dbReference type="PROSITE" id="PS50977">
    <property type="entry name" value="HTH_TETR_2"/>
    <property type="match status" value="1"/>
</dbReference>
<gene>
    <name evidence="6" type="ORF">CJ204_11580</name>
</gene>
<name>A0A2N6SWD8_9CORY</name>
<evidence type="ECO:0000256" key="1">
    <source>
        <dbReference type="ARBA" id="ARBA00023015"/>
    </source>
</evidence>
<proteinExistence type="predicted"/>
<dbReference type="GO" id="GO:0000976">
    <property type="term" value="F:transcription cis-regulatory region binding"/>
    <property type="evidence" value="ECO:0007669"/>
    <property type="project" value="TreeGrafter"/>
</dbReference>
<dbReference type="InterPro" id="IPR050109">
    <property type="entry name" value="HTH-type_TetR-like_transc_reg"/>
</dbReference>
<keyword evidence="2 4" id="KW-0238">DNA-binding</keyword>
<evidence type="ECO:0000259" key="5">
    <source>
        <dbReference type="PROSITE" id="PS50977"/>
    </source>
</evidence>
<keyword evidence="1" id="KW-0805">Transcription regulation</keyword>
<protein>
    <recommendedName>
        <fullName evidence="5">HTH tetR-type domain-containing protein</fullName>
    </recommendedName>
</protein>
<evidence type="ECO:0000313" key="6">
    <source>
        <dbReference type="EMBL" id="PMC61326.1"/>
    </source>
</evidence>
<evidence type="ECO:0000256" key="3">
    <source>
        <dbReference type="ARBA" id="ARBA00023163"/>
    </source>
</evidence>
<dbReference type="PANTHER" id="PTHR30055">
    <property type="entry name" value="HTH-TYPE TRANSCRIPTIONAL REGULATOR RUTR"/>
    <property type="match status" value="1"/>
</dbReference>
<comment type="caution">
    <text evidence="6">The sequence shown here is derived from an EMBL/GenBank/DDBJ whole genome shotgun (WGS) entry which is preliminary data.</text>
</comment>
<dbReference type="InterPro" id="IPR009057">
    <property type="entry name" value="Homeodomain-like_sf"/>
</dbReference>
<dbReference type="InterPro" id="IPR023772">
    <property type="entry name" value="DNA-bd_HTH_TetR-type_CS"/>
</dbReference>
<dbReference type="Pfam" id="PF00440">
    <property type="entry name" value="TetR_N"/>
    <property type="match status" value="1"/>
</dbReference>
<dbReference type="PANTHER" id="PTHR30055:SF234">
    <property type="entry name" value="HTH-TYPE TRANSCRIPTIONAL REGULATOR BETI"/>
    <property type="match status" value="1"/>
</dbReference>
<dbReference type="PRINTS" id="PR00455">
    <property type="entry name" value="HTHTETR"/>
</dbReference>
<evidence type="ECO:0000256" key="4">
    <source>
        <dbReference type="PROSITE-ProRule" id="PRU00335"/>
    </source>
</evidence>
<dbReference type="AlphaFoldDB" id="A0A2N6SWD8"/>
<reference evidence="6 7" key="1">
    <citation type="submission" date="2017-09" db="EMBL/GenBank/DDBJ databases">
        <title>Bacterial strain isolated from the female urinary microbiota.</title>
        <authorList>
            <person name="Thomas-White K."/>
            <person name="Kumar N."/>
            <person name="Forster S."/>
            <person name="Putonti C."/>
            <person name="Lawley T."/>
            <person name="Wolfe A.J."/>
        </authorList>
    </citation>
    <scope>NUCLEOTIDE SEQUENCE [LARGE SCALE GENOMIC DNA]</scope>
    <source>
        <strain evidence="6 7">UMB0908</strain>
    </source>
</reference>
<evidence type="ECO:0000256" key="2">
    <source>
        <dbReference type="ARBA" id="ARBA00023125"/>
    </source>
</evidence>
<sequence>MGRRVWVPKISEAQRQARREQIAQAAVEQFAARGIHSTSMANIIDASGLSSGAIYTHFSGKDEIIAYVARTTVSGVFTGLEGVLDSDPLPSPEHLMTLITERITQTDVPTGFIVQVWAEAVTNPIVHDAANEVYAGAIEFFREYAALWLSTGGGLDPRQARTQAPRQARLMISLIYAHILQGSLIDSHGTADFLNDTAGLFTALTR</sequence>
<keyword evidence="3" id="KW-0804">Transcription</keyword>
<dbReference type="EMBL" id="PNHF01000033">
    <property type="protein sequence ID" value="PMC61326.1"/>
    <property type="molecule type" value="Genomic_DNA"/>
</dbReference>
<evidence type="ECO:0000313" key="7">
    <source>
        <dbReference type="Proteomes" id="UP000235363"/>
    </source>
</evidence>
<dbReference type="GO" id="GO:0003700">
    <property type="term" value="F:DNA-binding transcription factor activity"/>
    <property type="evidence" value="ECO:0007669"/>
    <property type="project" value="TreeGrafter"/>
</dbReference>
<feature type="domain" description="HTH tetR-type" evidence="5">
    <location>
        <begin position="16"/>
        <end position="76"/>
    </location>
</feature>